<dbReference type="Proteomes" id="UP000233748">
    <property type="component" value="Unassembled WGS sequence"/>
</dbReference>
<gene>
    <name evidence="1" type="ORF">XpruCFBP8353_03295</name>
    <name evidence="2" type="ORF">XpruCFBP8354_03295</name>
</gene>
<accession>A0A2N3RNS2</accession>
<dbReference type="EMBL" id="PHKV01000001">
    <property type="protein sequence ID" value="PKV14120.1"/>
    <property type="molecule type" value="Genomic_DNA"/>
</dbReference>
<keyword evidence="4" id="KW-1185">Reference proteome</keyword>
<reference evidence="3 4" key="1">
    <citation type="submission" date="2017-11" db="EMBL/GenBank/DDBJ databases">
        <title>Xanthomonas prunicola sp. nov., a novel pathogen that affects nectarine (Prunus persica var. nectarine) trees.</title>
        <authorList>
            <person name="Lopez M."/>
            <person name="Lopez-Soriano P."/>
            <person name="Garita-Cambronero J."/>
            <person name="Beltran C."/>
            <person name="Taghouti G."/>
            <person name="Portier P."/>
            <person name="Cubero J."/>
            <person name="Fischer-Le Saux M."/>
            <person name="Marco-Noales E."/>
        </authorList>
    </citation>
    <scope>NUCLEOTIDE SEQUENCE [LARGE SCALE GENOMIC DNA]</scope>
    <source>
        <strain evidence="1 3">CFBP8353</strain>
        <strain evidence="2 4">CFBP8354</strain>
    </source>
</reference>
<evidence type="ECO:0000313" key="1">
    <source>
        <dbReference type="EMBL" id="PKV14120.1"/>
    </source>
</evidence>
<protein>
    <submittedName>
        <fullName evidence="1">Uncharacterized protein</fullName>
    </submittedName>
</protein>
<evidence type="ECO:0000313" key="4">
    <source>
        <dbReference type="Proteomes" id="UP000233748"/>
    </source>
</evidence>
<comment type="caution">
    <text evidence="1">The sequence shown here is derived from an EMBL/GenBank/DDBJ whole genome shotgun (WGS) entry which is preliminary data.</text>
</comment>
<dbReference type="OrthoDB" id="1354489at2"/>
<proteinExistence type="predicted"/>
<dbReference type="EMBL" id="PHKW01000001">
    <property type="protein sequence ID" value="PKV18401.1"/>
    <property type="molecule type" value="Genomic_DNA"/>
</dbReference>
<evidence type="ECO:0000313" key="2">
    <source>
        <dbReference type="EMBL" id="PKV18401.1"/>
    </source>
</evidence>
<sequence>MTSKMRSAFMLDDPVRHSLLAGHRFYVQQAKERLLSTFGNISAEADAAADAYWESSGRNFDPDIHDEAEQAEDAQNHGIMFYELLSEMHERTRLSVVAGMFHHWDKAWRRFLVDQLRLPGFVIGIHTRRAMWTMDSTQLERFLEALGLNIATFPGYARLDAMRLVVNVFKHGEGRSMDDLRLAYPEFVPVVNGWVRAFPDDTSMKVTDTHLDEFANAIESFWKSVPKELVFDATASLKLPKELAAARAKDLA</sequence>
<dbReference type="Proteomes" id="UP000233720">
    <property type="component" value="Unassembled WGS sequence"/>
</dbReference>
<dbReference type="RefSeq" id="WP_101361892.1">
    <property type="nucleotide sequence ID" value="NZ_CP096143.1"/>
</dbReference>
<evidence type="ECO:0000313" key="3">
    <source>
        <dbReference type="Proteomes" id="UP000233720"/>
    </source>
</evidence>
<dbReference type="AlphaFoldDB" id="A0A2N3RNS2"/>
<organism evidence="1 3">
    <name type="scientific">Xanthomonas prunicola</name>
    <dbReference type="NCBI Taxonomy" id="2053930"/>
    <lineage>
        <taxon>Bacteria</taxon>
        <taxon>Pseudomonadati</taxon>
        <taxon>Pseudomonadota</taxon>
        <taxon>Gammaproteobacteria</taxon>
        <taxon>Lysobacterales</taxon>
        <taxon>Lysobacteraceae</taxon>
        <taxon>Xanthomonas</taxon>
    </lineage>
</organism>
<name>A0A2N3RNS2_9XANT</name>